<accession>A0A916V0P6</accession>
<reference evidence="2" key="1">
    <citation type="journal article" date="2014" name="Int. J. Syst. Evol. Microbiol.">
        <title>Complete genome sequence of Corynebacterium casei LMG S-19264T (=DSM 44701T), isolated from a smear-ripened cheese.</title>
        <authorList>
            <consortium name="US DOE Joint Genome Institute (JGI-PGF)"/>
            <person name="Walter F."/>
            <person name="Albersmeier A."/>
            <person name="Kalinowski J."/>
            <person name="Ruckert C."/>
        </authorList>
    </citation>
    <scope>NUCLEOTIDE SEQUENCE</scope>
    <source>
        <strain evidence="2">CGMCC 1.10998</strain>
    </source>
</reference>
<comment type="caution">
    <text evidence="2">The sequence shown here is derived from an EMBL/GenBank/DDBJ whole genome shotgun (WGS) entry which is preliminary data.</text>
</comment>
<evidence type="ECO:0000259" key="1">
    <source>
        <dbReference type="SMART" id="SM00881"/>
    </source>
</evidence>
<feature type="domain" description="CoA-binding" evidence="1">
    <location>
        <begin position="16"/>
        <end position="117"/>
    </location>
</feature>
<reference evidence="2" key="2">
    <citation type="submission" date="2020-09" db="EMBL/GenBank/DDBJ databases">
        <authorList>
            <person name="Sun Q."/>
            <person name="Zhou Y."/>
        </authorList>
    </citation>
    <scope>NUCLEOTIDE SEQUENCE</scope>
    <source>
        <strain evidence="2">CGMCC 1.10998</strain>
    </source>
</reference>
<proteinExistence type="predicted"/>
<evidence type="ECO:0000313" key="3">
    <source>
        <dbReference type="Proteomes" id="UP000637423"/>
    </source>
</evidence>
<dbReference type="InterPro" id="IPR003781">
    <property type="entry name" value="CoA-bd"/>
</dbReference>
<dbReference type="Pfam" id="PF13380">
    <property type="entry name" value="CoA_binding_2"/>
    <property type="match status" value="1"/>
</dbReference>
<dbReference type="SMART" id="SM00881">
    <property type="entry name" value="CoA_binding"/>
    <property type="match status" value="1"/>
</dbReference>
<dbReference type="AlphaFoldDB" id="A0A916V0P6"/>
<sequence>MNDTAMMINTDIAATLRNARTIAVVGLSAKSHRPSYGVAAYLQQHGYKIIPVNPMEEGSSILGEPCHASLDDAVTAAQQQGLQIDIVDCFRRSEEIPAIVDDAIRLGLGCVWMQQGVIHEEAAAKALQAGIKVMMDRCIKVDHTIFNIPRKD</sequence>
<dbReference type="RefSeq" id="WP_188568652.1">
    <property type="nucleotide sequence ID" value="NZ_BMED01000006.1"/>
</dbReference>
<organism evidence="2 3">
    <name type="scientific">Undibacterium terreum</name>
    <dbReference type="NCBI Taxonomy" id="1224302"/>
    <lineage>
        <taxon>Bacteria</taxon>
        <taxon>Pseudomonadati</taxon>
        <taxon>Pseudomonadota</taxon>
        <taxon>Betaproteobacteria</taxon>
        <taxon>Burkholderiales</taxon>
        <taxon>Oxalobacteraceae</taxon>
        <taxon>Undibacterium</taxon>
    </lineage>
</organism>
<gene>
    <name evidence="2" type="ORF">GCM10011396_47730</name>
</gene>
<dbReference type="InterPro" id="IPR036291">
    <property type="entry name" value="NAD(P)-bd_dom_sf"/>
</dbReference>
<dbReference type="PANTHER" id="PTHR33303:SF2">
    <property type="entry name" value="COA-BINDING DOMAIN-CONTAINING PROTEIN"/>
    <property type="match status" value="1"/>
</dbReference>
<dbReference type="Gene3D" id="3.40.50.720">
    <property type="entry name" value="NAD(P)-binding Rossmann-like Domain"/>
    <property type="match status" value="1"/>
</dbReference>
<keyword evidence="3" id="KW-1185">Reference proteome</keyword>
<dbReference type="Proteomes" id="UP000637423">
    <property type="component" value="Unassembled WGS sequence"/>
</dbReference>
<dbReference type="SUPFAM" id="SSF51735">
    <property type="entry name" value="NAD(P)-binding Rossmann-fold domains"/>
    <property type="match status" value="1"/>
</dbReference>
<name>A0A916V0P6_9BURK</name>
<evidence type="ECO:0000313" key="2">
    <source>
        <dbReference type="EMBL" id="GGC94839.1"/>
    </source>
</evidence>
<protein>
    <submittedName>
        <fullName evidence="2">CoA-binding protein</fullName>
    </submittedName>
</protein>
<dbReference type="PANTHER" id="PTHR33303">
    <property type="entry name" value="CYTOPLASMIC PROTEIN-RELATED"/>
    <property type="match status" value="1"/>
</dbReference>
<dbReference type="EMBL" id="BMED01000006">
    <property type="protein sequence ID" value="GGC94839.1"/>
    <property type="molecule type" value="Genomic_DNA"/>
</dbReference>